<dbReference type="AlphaFoldDB" id="A0A2S6HSV0"/>
<name>A0A2S6HSV0_9FIRM</name>
<keyword evidence="3" id="KW-0269">Exonuclease</keyword>
<organism evidence="3 4">
    <name type="scientific">Lacrimispora xylanisolvens</name>
    <dbReference type="NCBI Taxonomy" id="384636"/>
    <lineage>
        <taxon>Bacteria</taxon>
        <taxon>Bacillati</taxon>
        <taxon>Bacillota</taxon>
        <taxon>Clostridia</taxon>
        <taxon>Lachnospirales</taxon>
        <taxon>Lachnospiraceae</taxon>
        <taxon>Lacrimispora</taxon>
    </lineage>
</organism>
<dbReference type="GO" id="GO:0004527">
    <property type="term" value="F:exonuclease activity"/>
    <property type="evidence" value="ECO:0007669"/>
    <property type="project" value="UniProtKB-KW"/>
</dbReference>
<proteinExistence type="predicted"/>
<dbReference type="OrthoDB" id="9795626at2"/>
<accession>A0A2S6HSV0</accession>
<sequence>MIKLQNIKIANFRAFGQPVSFYFGGKSLVLLTAPNGKGKTSLLDAVEWCFTGDIVRLHRSYAERNPGAEGTRKGNEEAILKNKYYLSKPVRVELQLDINHQTYTIVRLQQEDTLNTCGSVKVNNKEGEEAELLLKGFIDKKNFYKYHVCDMQKTFHFLHTGRSGMSQEFADFTTDHSIAENVAANLDICCEDINNRIKNVPQVSEETIRTYRDALEKHEKSPEILPYDNRLLYPAEQTVLRKMTTEELNEQLRALYRCGYARITTLLERKAAWEDAKYRKKELEVIRNEFVAHSSEIVEAVKLGVSDPVILRQVKDKLKRYNEITLDTDNLAGYSEEILNINNNLFTLQYWEESINQQKNLKIQKEMLTAEVEILKKGNEIIDALTTITTGKRGLVHYRSEKRKVEPNQPVLCPVCGSELFDTIEEAEITKLAQNYQSEQRELIEEKKLGISNLTEQLRLINTEQLTNAKRALQSEIDKIQEYVDKLERLNNVTNAYFGALEKLREIDSIAYEQEKMLSYDGINEEIEKIDVLIPAVECTSEIENEANRLLSLVFYSNMENLTGNTLLENIRFLATGVPDGVMYNEDLLRSKIASMRSHIQNFEYLDAVKKLKEAVEINLAATQKIEKLKELSTKVKERAEQIRTLLKKMNAEEYNQVGPYLYKIFRKLTRDMKVAGINLKGGKGNGLLAVVDDQNKPILNMLSDGQLSVFMLSYFLGNALRLKAIDPFSIYFVDDITSCMDDINMLAFLDFIKYQLSSKNSAIDQLFFSTCDTRIQDMLRYKCDQCDIDYAEIGIEKFES</sequence>
<comment type="caution">
    <text evidence="3">The sequence shown here is derived from an EMBL/GenBank/DDBJ whole genome shotgun (WGS) entry which is preliminary data.</text>
</comment>
<feature type="domain" description="RecF/RecN/SMC N-terminal" evidence="2">
    <location>
        <begin position="4"/>
        <end position="756"/>
    </location>
</feature>
<dbReference type="InterPro" id="IPR027417">
    <property type="entry name" value="P-loop_NTPase"/>
</dbReference>
<dbReference type="EMBL" id="PTJA01000006">
    <property type="protein sequence ID" value="PPK80661.1"/>
    <property type="molecule type" value="Genomic_DNA"/>
</dbReference>
<gene>
    <name evidence="3" type="ORF">BXY41_106251</name>
</gene>
<feature type="coiled-coil region" evidence="1">
    <location>
        <begin position="612"/>
        <end position="649"/>
    </location>
</feature>
<evidence type="ECO:0000259" key="2">
    <source>
        <dbReference type="Pfam" id="PF02463"/>
    </source>
</evidence>
<dbReference type="GO" id="GO:0000731">
    <property type="term" value="P:DNA synthesis involved in DNA repair"/>
    <property type="evidence" value="ECO:0007669"/>
    <property type="project" value="TreeGrafter"/>
</dbReference>
<dbReference type="Proteomes" id="UP000237749">
    <property type="component" value="Unassembled WGS sequence"/>
</dbReference>
<dbReference type="SUPFAM" id="SSF52540">
    <property type="entry name" value="P-loop containing nucleoside triphosphate hydrolases"/>
    <property type="match status" value="1"/>
</dbReference>
<dbReference type="PANTHER" id="PTHR32182:SF0">
    <property type="entry name" value="DNA REPLICATION AND REPAIR PROTEIN RECF"/>
    <property type="match status" value="1"/>
</dbReference>
<keyword evidence="3" id="KW-0540">Nuclease</keyword>
<dbReference type="PANTHER" id="PTHR32182">
    <property type="entry name" value="DNA REPLICATION AND REPAIR PROTEIN RECF"/>
    <property type="match status" value="1"/>
</dbReference>
<reference evidence="3 4" key="1">
    <citation type="submission" date="2018-02" db="EMBL/GenBank/DDBJ databases">
        <title>Genomic Encyclopedia of Archaeal and Bacterial Type Strains, Phase II (KMG-II): from individual species to whole genera.</title>
        <authorList>
            <person name="Goeker M."/>
        </authorList>
    </citation>
    <scope>NUCLEOTIDE SEQUENCE [LARGE SCALE GENOMIC DNA]</scope>
    <source>
        <strain evidence="3 4">DSM 3808</strain>
    </source>
</reference>
<protein>
    <submittedName>
        <fullName evidence="3">Exonuclease SbcC</fullName>
    </submittedName>
</protein>
<evidence type="ECO:0000313" key="3">
    <source>
        <dbReference type="EMBL" id="PPK80661.1"/>
    </source>
</evidence>
<dbReference type="Gene3D" id="3.40.50.300">
    <property type="entry name" value="P-loop containing nucleotide triphosphate hydrolases"/>
    <property type="match status" value="2"/>
</dbReference>
<keyword evidence="4" id="KW-1185">Reference proteome</keyword>
<evidence type="ECO:0000313" key="4">
    <source>
        <dbReference type="Proteomes" id="UP000237749"/>
    </source>
</evidence>
<feature type="coiled-coil region" evidence="1">
    <location>
        <begin position="429"/>
        <end position="493"/>
    </location>
</feature>
<evidence type="ECO:0000256" key="1">
    <source>
        <dbReference type="SAM" id="Coils"/>
    </source>
</evidence>
<dbReference type="Pfam" id="PF02463">
    <property type="entry name" value="SMC_N"/>
    <property type="match status" value="1"/>
</dbReference>
<keyword evidence="1" id="KW-0175">Coiled coil</keyword>
<keyword evidence="3" id="KW-0378">Hydrolase</keyword>
<dbReference type="GO" id="GO:0006302">
    <property type="term" value="P:double-strand break repair"/>
    <property type="evidence" value="ECO:0007669"/>
    <property type="project" value="TreeGrafter"/>
</dbReference>
<dbReference type="InterPro" id="IPR003395">
    <property type="entry name" value="RecF/RecN/SMC_N"/>
</dbReference>
<dbReference type="RefSeq" id="WP_104437343.1">
    <property type="nucleotide sequence ID" value="NZ_PTJA01000006.1"/>
</dbReference>